<evidence type="ECO:0000256" key="1">
    <source>
        <dbReference type="SAM" id="MobiDB-lite"/>
    </source>
</evidence>
<evidence type="ECO:0000313" key="2">
    <source>
        <dbReference type="EMBL" id="EME80443.1"/>
    </source>
</evidence>
<dbReference type="AlphaFoldDB" id="M3ATG3"/>
<sequence length="113" mass="12978">MFDGYSFLRREPIRVQSRQYSRSREIAGKDPVQHVIGLHAGPSAIKLPAPVVLDLWRAIRSYTDMLAKLPKPLGHFCRHGIMHTTRKLEDRPGCDLRTDRQRDASRDNTSKNV</sequence>
<protein>
    <submittedName>
        <fullName evidence="2">Uncharacterized protein</fullName>
    </submittedName>
</protein>
<dbReference type="KEGG" id="pfj:MYCFIDRAFT_216230"/>
<dbReference type="Proteomes" id="UP000016932">
    <property type="component" value="Unassembled WGS sequence"/>
</dbReference>
<proteinExistence type="predicted"/>
<reference evidence="2 3" key="1">
    <citation type="journal article" date="2012" name="PLoS Pathog.">
        <title>Diverse lifestyles and strategies of plant pathogenesis encoded in the genomes of eighteen Dothideomycetes fungi.</title>
        <authorList>
            <person name="Ohm R.A."/>
            <person name="Feau N."/>
            <person name="Henrissat B."/>
            <person name="Schoch C.L."/>
            <person name="Horwitz B.A."/>
            <person name="Barry K.W."/>
            <person name="Condon B.J."/>
            <person name="Copeland A.C."/>
            <person name="Dhillon B."/>
            <person name="Glaser F."/>
            <person name="Hesse C.N."/>
            <person name="Kosti I."/>
            <person name="LaButti K."/>
            <person name="Lindquist E.A."/>
            <person name="Lucas S."/>
            <person name="Salamov A.A."/>
            <person name="Bradshaw R.E."/>
            <person name="Ciuffetti L."/>
            <person name="Hamelin R.C."/>
            <person name="Kema G.H.J."/>
            <person name="Lawrence C."/>
            <person name="Scott J.A."/>
            <person name="Spatafora J.W."/>
            <person name="Turgeon B.G."/>
            <person name="de Wit P.J.G.M."/>
            <person name="Zhong S."/>
            <person name="Goodwin S.B."/>
            <person name="Grigoriev I.V."/>
        </authorList>
    </citation>
    <scope>NUCLEOTIDE SEQUENCE [LARGE SCALE GENOMIC DNA]</scope>
    <source>
        <strain evidence="2 3">CIRAD86</strain>
    </source>
</reference>
<keyword evidence="3" id="KW-1185">Reference proteome</keyword>
<dbReference type="HOGENOM" id="CLU_2134639_0_0_1"/>
<accession>M3ATG3</accession>
<dbReference type="EMBL" id="KB446561">
    <property type="protein sequence ID" value="EME80443.1"/>
    <property type="molecule type" value="Genomic_DNA"/>
</dbReference>
<gene>
    <name evidence="2" type="ORF">MYCFIDRAFT_216230</name>
</gene>
<evidence type="ECO:0000313" key="3">
    <source>
        <dbReference type="Proteomes" id="UP000016932"/>
    </source>
</evidence>
<organism evidence="2 3">
    <name type="scientific">Pseudocercospora fijiensis (strain CIRAD86)</name>
    <name type="common">Black leaf streak disease fungus</name>
    <name type="synonym">Mycosphaerella fijiensis</name>
    <dbReference type="NCBI Taxonomy" id="383855"/>
    <lineage>
        <taxon>Eukaryota</taxon>
        <taxon>Fungi</taxon>
        <taxon>Dikarya</taxon>
        <taxon>Ascomycota</taxon>
        <taxon>Pezizomycotina</taxon>
        <taxon>Dothideomycetes</taxon>
        <taxon>Dothideomycetidae</taxon>
        <taxon>Mycosphaerellales</taxon>
        <taxon>Mycosphaerellaceae</taxon>
        <taxon>Pseudocercospora</taxon>
    </lineage>
</organism>
<dbReference type="GeneID" id="19338254"/>
<dbReference type="VEuPathDB" id="FungiDB:MYCFIDRAFT_216230"/>
<feature type="region of interest" description="Disordered" evidence="1">
    <location>
        <begin position="87"/>
        <end position="113"/>
    </location>
</feature>
<dbReference type="RefSeq" id="XP_007929374.1">
    <property type="nucleotide sequence ID" value="XM_007931183.1"/>
</dbReference>
<name>M3ATG3_PSEFD</name>